<evidence type="ECO:0000259" key="1">
    <source>
        <dbReference type="Pfam" id="PF07929"/>
    </source>
</evidence>
<dbReference type="OrthoDB" id="9816539at2"/>
<name>A0A0F7LHN7_9GAMM</name>
<evidence type="ECO:0000313" key="3">
    <source>
        <dbReference type="Proteomes" id="UP000034866"/>
    </source>
</evidence>
<dbReference type="STRING" id="230089.VY86_03975"/>
<dbReference type="AlphaFoldDB" id="A0A0F7LHN7"/>
<dbReference type="KEGG" id="ptt:VY86_03975"/>
<reference evidence="2 3" key="1">
    <citation type="journal article" date="2015" name="J. Biotechnol.">
        <title>Complete genome sequence of Photorhabdus temperata subsp. thracensis 39-8(T), an entomopathogenic bacterium for the improved commercial bioinsecticide.</title>
        <authorList>
            <person name="Kwak Y."/>
            <person name="Shin J.H."/>
        </authorList>
    </citation>
    <scope>NUCLEOTIDE SEQUENCE [LARGE SCALE GENOMIC DNA]</scope>
    <source>
        <strain evidence="2 3">DSM 15199</strain>
    </source>
</reference>
<dbReference type="InterPro" id="IPR024047">
    <property type="entry name" value="MM3350-like_sf"/>
</dbReference>
<accession>A0A0F7LHN7</accession>
<dbReference type="Pfam" id="PF07929">
    <property type="entry name" value="PRiA4_ORF3"/>
    <property type="match status" value="1"/>
</dbReference>
<dbReference type="PANTHER" id="PTHR41878">
    <property type="entry name" value="LEXA REPRESSOR-RELATED"/>
    <property type="match status" value="1"/>
</dbReference>
<dbReference type="InterPro" id="IPR012912">
    <property type="entry name" value="Plasmid_pRiA4b_Orf3-like"/>
</dbReference>
<protein>
    <recommendedName>
        <fullName evidence="1">Plasmid pRiA4b Orf3-like domain-containing protein</fullName>
    </recommendedName>
</protein>
<organism evidence="2 3">
    <name type="scientific">Photorhabdus thracensis</name>
    <dbReference type="NCBI Taxonomy" id="230089"/>
    <lineage>
        <taxon>Bacteria</taxon>
        <taxon>Pseudomonadati</taxon>
        <taxon>Pseudomonadota</taxon>
        <taxon>Gammaproteobacteria</taxon>
        <taxon>Enterobacterales</taxon>
        <taxon>Morganellaceae</taxon>
        <taxon>Photorhabdus</taxon>
    </lineage>
</organism>
<sequence length="212" mass="25095">MNEKFYQLKITLTDSQPAIWRQFVVPASISLDRLHDVIQIVMGWQDSHLHEFHIGKLRLTEMPEDPSNGKEECAYRLIDLIKQKGRSFSYIYDFGDSWEHEIILENNHYPESDLPLPFYCLDGARACPPEDTGGIYGYENLIEILNDPDHEEYEETLQWINESLGLSENEHFDPEQFYPDNINAFLALYYRWSRDRNHPLWNHEAQGNRMND</sequence>
<keyword evidence="3" id="KW-1185">Reference proteome</keyword>
<dbReference type="EMBL" id="CP011104">
    <property type="protein sequence ID" value="AKH62624.1"/>
    <property type="molecule type" value="Genomic_DNA"/>
</dbReference>
<dbReference type="PANTHER" id="PTHR41878:SF1">
    <property type="entry name" value="TNPR PROTEIN"/>
    <property type="match status" value="1"/>
</dbReference>
<evidence type="ECO:0000313" key="2">
    <source>
        <dbReference type="EMBL" id="AKH62624.1"/>
    </source>
</evidence>
<dbReference type="SUPFAM" id="SSF159941">
    <property type="entry name" value="MM3350-like"/>
    <property type="match status" value="1"/>
</dbReference>
<dbReference type="Proteomes" id="UP000034866">
    <property type="component" value="Chromosome"/>
</dbReference>
<reference evidence="3" key="2">
    <citation type="submission" date="2015-03" db="EMBL/GenBank/DDBJ databases">
        <title>Genome sequence of Azospirillum thiophilum strain DSM 21654T.</title>
        <authorList>
            <person name="Kwak Y."/>
            <person name="Shin J.-H."/>
        </authorList>
    </citation>
    <scope>NUCLEOTIDE SEQUENCE [LARGE SCALE GENOMIC DNA]</scope>
    <source>
        <strain evidence="3">DSM 15199</strain>
    </source>
</reference>
<dbReference type="RefSeq" id="WP_046974013.1">
    <property type="nucleotide sequence ID" value="NZ_CP011104.1"/>
</dbReference>
<dbReference type="Gene3D" id="3.10.290.30">
    <property type="entry name" value="MM3350-like"/>
    <property type="match status" value="1"/>
</dbReference>
<feature type="domain" description="Plasmid pRiA4b Orf3-like" evidence="1">
    <location>
        <begin position="5"/>
        <end position="178"/>
    </location>
</feature>
<proteinExistence type="predicted"/>
<gene>
    <name evidence="2" type="ORF">VY86_03975</name>
</gene>
<dbReference type="PATRIC" id="fig|230089.6.peg.894"/>